<dbReference type="SFLD" id="SFLDG01135">
    <property type="entry name" value="C1.5.6:_HAD__Beta-PGM__Phospha"/>
    <property type="match status" value="1"/>
</dbReference>
<dbReference type="Proteomes" id="UP000051576">
    <property type="component" value="Unassembled WGS sequence"/>
</dbReference>
<name>A0A0R2CEV6_9LACO</name>
<dbReference type="OrthoDB" id="9792518at2"/>
<dbReference type="PANTHER" id="PTHR43434:SF20">
    <property type="entry name" value="5'-NUCLEOTIDASE"/>
    <property type="match status" value="1"/>
</dbReference>
<dbReference type="SFLD" id="SFLDS00003">
    <property type="entry name" value="Haloacid_Dehalogenase"/>
    <property type="match status" value="1"/>
</dbReference>
<organism evidence="1 2">
    <name type="scientific">Liquorilactobacillus vini DSM 20605</name>
    <dbReference type="NCBI Taxonomy" id="1133569"/>
    <lineage>
        <taxon>Bacteria</taxon>
        <taxon>Bacillati</taxon>
        <taxon>Bacillota</taxon>
        <taxon>Bacilli</taxon>
        <taxon>Lactobacillales</taxon>
        <taxon>Lactobacillaceae</taxon>
        <taxon>Liquorilactobacillus</taxon>
    </lineage>
</organism>
<keyword evidence="2" id="KW-1185">Reference proteome</keyword>
<dbReference type="STRING" id="1133569.FD21_GL001143"/>
<dbReference type="eggNOG" id="COG0546">
    <property type="taxonomic scope" value="Bacteria"/>
</dbReference>
<dbReference type="InterPro" id="IPR023214">
    <property type="entry name" value="HAD_sf"/>
</dbReference>
<reference evidence="1 2" key="1">
    <citation type="journal article" date="2015" name="Genome Announc.">
        <title>Expanding the biotechnology potential of lactobacilli through comparative genomics of 213 strains and associated genera.</title>
        <authorList>
            <person name="Sun Z."/>
            <person name="Harris H.M."/>
            <person name="McCann A."/>
            <person name="Guo C."/>
            <person name="Argimon S."/>
            <person name="Zhang W."/>
            <person name="Yang X."/>
            <person name="Jeffery I.B."/>
            <person name="Cooney J.C."/>
            <person name="Kagawa T.F."/>
            <person name="Liu W."/>
            <person name="Song Y."/>
            <person name="Salvetti E."/>
            <person name="Wrobel A."/>
            <person name="Rasinkangas P."/>
            <person name="Parkhill J."/>
            <person name="Rea M.C."/>
            <person name="O'Sullivan O."/>
            <person name="Ritari J."/>
            <person name="Douillard F.P."/>
            <person name="Paul Ross R."/>
            <person name="Yang R."/>
            <person name="Briner A.E."/>
            <person name="Felis G.E."/>
            <person name="de Vos W.M."/>
            <person name="Barrangou R."/>
            <person name="Klaenhammer T.R."/>
            <person name="Caufield P.W."/>
            <person name="Cui Y."/>
            <person name="Zhang H."/>
            <person name="O'Toole P.W."/>
        </authorList>
    </citation>
    <scope>NUCLEOTIDE SEQUENCE [LARGE SCALE GENOMIC DNA]</scope>
    <source>
        <strain evidence="1 2">DSM 20605</strain>
    </source>
</reference>
<dbReference type="PATRIC" id="fig|1133569.4.peg.1272"/>
<evidence type="ECO:0000313" key="2">
    <source>
        <dbReference type="Proteomes" id="UP000051576"/>
    </source>
</evidence>
<evidence type="ECO:0000313" key="1">
    <source>
        <dbReference type="EMBL" id="KRM88548.1"/>
    </source>
</evidence>
<gene>
    <name evidence="1" type="ORF">FD21_GL001143</name>
</gene>
<dbReference type="InterPro" id="IPR041492">
    <property type="entry name" value="HAD_2"/>
</dbReference>
<sequence>MTYQSIFFDLDGTLTDPKAGITKSVAYALQAFGIEVQDLNSLTKFIGPALKDSLMKFYNFSEADAVKGIKKYREYYSRQGMYDIRLIPGITELLKKLRRQHQQIFVATAKPTPFAIKILDHFNLSQYFDDIFGSNLDGTRAQKSEVITYGLQQTKLIPNQQIAMVGDRSYDIQGAKKNHLTAIGVLYGYGSQRELTSAGADHLVSNVHQLSQILTA</sequence>
<dbReference type="SUPFAM" id="SSF56784">
    <property type="entry name" value="HAD-like"/>
    <property type="match status" value="1"/>
</dbReference>
<dbReference type="Pfam" id="PF13419">
    <property type="entry name" value="HAD_2"/>
    <property type="match status" value="1"/>
</dbReference>
<dbReference type="InterPro" id="IPR023198">
    <property type="entry name" value="PGP-like_dom2"/>
</dbReference>
<dbReference type="EMBL" id="AYYX01000030">
    <property type="protein sequence ID" value="KRM88548.1"/>
    <property type="molecule type" value="Genomic_DNA"/>
</dbReference>
<dbReference type="AlphaFoldDB" id="A0A0R2CEV6"/>
<dbReference type="GO" id="GO:0004713">
    <property type="term" value="F:protein tyrosine kinase activity"/>
    <property type="evidence" value="ECO:0007669"/>
    <property type="project" value="TreeGrafter"/>
</dbReference>
<dbReference type="Gene3D" id="1.10.150.240">
    <property type="entry name" value="Putative phosphatase, domain 2"/>
    <property type="match status" value="1"/>
</dbReference>
<dbReference type="Gene3D" id="3.40.50.1000">
    <property type="entry name" value="HAD superfamily/HAD-like"/>
    <property type="match status" value="1"/>
</dbReference>
<dbReference type="RefSeq" id="WP_010580992.1">
    <property type="nucleotide sequence ID" value="NZ_AHYZ01000142.1"/>
</dbReference>
<comment type="caution">
    <text evidence="1">The sequence shown here is derived from an EMBL/GenBank/DDBJ whole genome shotgun (WGS) entry which is preliminary data.</text>
</comment>
<dbReference type="PANTHER" id="PTHR43434">
    <property type="entry name" value="PHOSPHOGLYCOLATE PHOSPHATASE"/>
    <property type="match status" value="1"/>
</dbReference>
<accession>A0A0R2CEV6</accession>
<dbReference type="SFLD" id="SFLDG01129">
    <property type="entry name" value="C1.5:_HAD__Beta-PGM__Phosphata"/>
    <property type="match status" value="1"/>
</dbReference>
<proteinExistence type="predicted"/>
<dbReference type="CDD" id="cd04302">
    <property type="entry name" value="HAD_5NT"/>
    <property type="match status" value="1"/>
</dbReference>
<dbReference type="GO" id="GO:0005829">
    <property type="term" value="C:cytosol"/>
    <property type="evidence" value="ECO:0007669"/>
    <property type="project" value="TreeGrafter"/>
</dbReference>
<dbReference type="InterPro" id="IPR036412">
    <property type="entry name" value="HAD-like_sf"/>
</dbReference>
<protein>
    <submittedName>
        <fullName evidence="1">5-nucleotidase</fullName>
    </submittedName>
</protein>
<dbReference type="InterPro" id="IPR050155">
    <property type="entry name" value="HAD-like_hydrolase_sf"/>
</dbReference>